<keyword evidence="6" id="KW-1185">Reference proteome</keyword>
<protein>
    <submittedName>
        <fullName evidence="5">Kinesin</fullName>
    </submittedName>
</protein>
<dbReference type="Gene3D" id="1.10.220.30">
    <property type="match status" value="1"/>
</dbReference>
<feature type="coiled-coil region" evidence="1">
    <location>
        <begin position="75"/>
        <end position="130"/>
    </location>
</feature>
<accession>A0ABY8X5S8</accession>
<organism evidence="5 6">
    <name type="scientific">Paenibacillus polygoni</name>
    <dbReference type="NCBI Taxonomy" id="3050112"/>
    <lineage>
        <taxon>Bacteria</taxon>
        <taxon>Bacillati</taxon>
        <taxon>Bacillota</taxon>
        <taxon>Bacilli</taxon>
        <taxon>Bacillales</taxon>
        <taxon>Paenibacillaceae</taxon>
        <taxon>Paenibacillus</taxon>
    </lineage>
</organism>
<keyword evidence="3" id="KW-1133">Transmembrane helix</keyword>
<dbReference type="SUPFAM" id="SSF158791">
    <property type="entry name" value="MgtE N-terminal domain-like"/>
    <property type="match status" value="1"/>
</dbReference>
<keyword evidence="3" id="KW-0472">Membrane</keyword>
<evidence type="ECO:0000256" key="2">
    <source>
        <dbReference type="SAM" id="MobiDB-lite"/>
    </source>
</evidence>
<gene>
    <name evidence="5" type="ORF">QPK24_08940</name>
</gene>
<evidence type="ECO:0000256" key="1">
    <source>
        <dbReference type="SAM" id="Coils"/>
    </source>
</evidence>
<evidence type="ECO:0000256" key="3">
    <source>
        <dbReference type="SAM" id="Phobius"/>
    </source>
</evidence>
<dbReference type="RefSeq" id="WP_285747979.1">
    <property type="nucleotide sequence ID" value="NZ_CP127162.1"/>
</dbReference>
<feature type="transmembrane region" description="Helical" evidence="3">
    <location>
        <begin position="20"/>
        <end position="41"/>
    </location>
</feature>
<evidence type="ECO:0000313" key="5">
    <source>
        <dbReference type="EMBL" id="WIV20780.1"/>
    </source>
</evidence>
<feature type="compositionally biased region" description="Polar residues" evidence="2">
    <location>
        <begin position="227"/>
        <end position="243"/>
    </location>
</feature>
<evidence type="ECO:0000313" key="6">
    <source>
        <dbReference type="Proteomes" id="UP001236415"/>
    </source>
</evidence>
<proteinExistence type="predicted"/>
<dbReference type="InterPro" id="IPR006668">
    <property type="entry name" value="Mg_transptr_MgtE_intracell_dom"/>
</dbReference>
<keyword evidence="1" id="KW-0175">Coiled coil</keyword>
<name>A0ABY8X5S8_9BACL</name>
<sequence>MVDKDREELERESRGAWEKFMIIGIPVVFCLVLVTVLLVVLNVDFRKNAIDIASKIPVVKEWIPEEALDPATQKERQAEKQIESNKAVIDKLKTQLADAKTELEQVQEEKAKQDSKVQKLEDEIKELQVTTSSSGDGAASNETEIIDPYLKQVKDLAKMYGQMKPSKAAPIVQSMTLEEQVQLLAEMKPDAQRSILEKMTAKAAAEVTEALKNTTTAESRAIAALQSKMNNKQASSTTTSNNRNLDKNELTQTFSSMSADSGANLILETYKLSPDQAITILKTVDDATRAKLLDQMSSADAAVAAKILNRLMGSKN</sequence>
<reference evidence="5 6" key="1">
    <citation type="submission" date="2023-06" db="EMBL/GenBank/DDBJ databases">
        <title>Paenibacillus polygonum sp. nov., an endophytic bacterium, isolated from Polygonum lapathifolium L. in Nanji Wetland National Nature Reserve, South of Poyang Lake, Jiangxi Province, China.</title>
        <authorList>
            <person name="Yu Z."/>
        </authorList>
    </citation>
    <scope>NUCLEOTIDE SEQUENCE [LARGE SCALE GENOMIC DNA]</scope>
    <source>
        <strain evidence="5 6">C31</strain>
    </source>
</reference>
<feature type="domain" description="Magnesium transporter MgtE intracellular" evidence="4">
    <location>
        <begin position="153"/>
        <end position="213"/>
    </location>
</feature>
<dbReference type="Pfam" id="PF03448">
    <property type="entry name" value="MgtE_N"/>
    <property type="match status" value="1"/>
</dbReference>
<dbReference type="Proteomes" id="UP001236415">
    <property type="component" value="Chromosome"/>
</dbReference>
<keyword evidence="3" id="KW-0812">Transmembrane</keyword>
<dbReference type="EMBL" id="CP127162">
    <property type="protein sequence ID" value="WIV20780.1"/>
    <property type="molecule type" value="Genomic_DNA"/>
</dbReference>
<evidence type="ECO:0000259" key="4">
    <source>
        <dbReference type="Pfam" id="PF03448"/>
    </source>
</evidence>
<feature type="region of interest" description="Disordered" evidence="2">
    <location>
        <begin position="227"/>
        <end position="246"/>
    </location>
</feature>